<dbReference type="EMBL" id="VBOY01000038">
    <property type="protein sequence ID" value="TMQ67502.1"/>
    <property type="molecule type" value="Genomic_DNA"/>
</dbReference>
<accession>A0A538TV49</accession>
<dbReference type="PANTHER" id="PTHR38454">
    <property type="entry name" value="INTEGRAL MEMBRANE PROTEIN-RELATED"/>
    <property type="match status" value="1"/>
</dbReference>
<feature type="transmembrane region" description="Helical" evidence="1">
    <location>
        <begin position="349"/>
        <end position="367"/>
    </location>
</feature>
<feature type="transmembrane region" description="Helical" evidence="1">
    <location>
        <begin position="507"/>
        <end position="529"/>
    </location>
</feature>
<feature type="transmembrane region" description="Helical" evidence="1">
    <location>
        <begin position="242"/>
        <end position="263"/>
    </location>
</feature>
<keyword evidence="1" id="KW-0812">Transmembrane</keyword>
<proteinExistence type="predicted"/>
<feature type="transmembrane region" description="Helical" evidence="1">
    <location>
        <begin position="478"/>
        <end position="495"/>
    </location>
</feature>
<reference evidence="2 3" key="1">
    <citation type="journal article" date="2019" name="Nat. Microbiol.">
        <title>Mediterranean grassland soil C-N compound turnover is dependent on rainfall and depth, and is mediated by genomically divergent microorganisms.</title>
        <authorList>
            <person name="Diamond S."/>
            <person name="Andeer P.F."/>
            <person name="Li Z."/>
            <person name="Crits-Christoph A."/>
            <person name="Burstein D."/>
            <person name="Anantharaman K."/>
            <person name="Lane K.R."/>
            <person name="Thomas B.C."/>
            <person name="Pan C."/>
            <person name="Northen T.R."/>
            <person name="Banfield J.F."/>
        </authorList>
    </citation>
    <scope>NUCLEOTIDE SEQUENCE [LARGE SCALE GENOMIC DNA]</scope>
    <source>
        <strain evidence="2">WS_8</strain>
    </source>
</reference>
<dbReference type="AlphaFoldDB" id="A0A538TV49"/>
<sequence>MSKVKPKARRPASGGTRSRLTTGRAAALLGLLTVVFFHQVVLEGKTFVSPDTTAPAGFVRAGEQSLYKDHVYPLWNPYVFLGMPSFASGAYNPLIYPPDWPLALVARVVPLPDMTWLLLYYFLGALFLFLLAREWGARPEGALLAGAAFVFAPNLVAVGSHGHGSQLVDSAYLPLLLWLAARWQRRGRLSDLGWLALAGGFQMLRGHAQIVFYTWLAVGLYALVDVLAGFRRTPDTPALGVRVGRAAGVAAAMALAFGLAGFYNLPLRDYARYSIRGGGADGGVGVEYATAWSLGPWELPSMLVPGAVGFGGPTYWGAMPFTDYPNAYLGIVAALLAVPALLTTGPPRAFAAALALFALLVAFGKHFPLYEILYRHLPLFNKFRVPVMILVLFQLAAALALSWGWTRVLDETSDPERHGPWLGRLVWGMAGVLGIALVIGFFGQDAWRASYLQAVHARRSDLSPQAAQAAFQACASDLGRACLLGLLGVSVLVFTRRRALKPTMASLILLVLLLVDLWPVSGRVMALAVGDKVQNDANRERDDVIQFLEKAGPPQDFRVLPLERGDFQSNRFAAFGISSVGGYHAAKPRLFQDYDDSQLIDNVRWMRLLNVRYAIVYQPIPGGAPPVFEGSRIIYRVPGLPRATVVGEYRVAHPARAILDSVAVGTLDAARGTWLEKDPGLKLGPVEGAQARIVRYGLNDVTIDVETPGPGLLRLADLWYPDWIATVDGRPVEILKADYLLRAVAVPAGRHRVAFHFRPRAVRLGLGLSLVSLLVAVGLIVAPRLIGRTARAAPGGA</sequence>
<feature type="transmembrane region" description="Helical" evidence="1">
    <location>
        <begin position="324"/>
        <end position="342"/>
    </location>
</feature>
<dbReference type="Proteomes" id="UP000316609">
    <property type="component" value="Unassembled WGS sequence"/>
</dbReference>
<dbReference type="InterPro" id="IPR018580">
    <property type="entry name" value="Uncharacterised_YfhO"/>
</dbReference>
<keyword evidence="1" id="KW-1133">Transmembrane helix</keyword>
<gene>
    <name evidence="2" type="ORF">E6K78_04705</name>
</gene>
<feature type="transmembrane region" description="Helical" evidence="1">
    <location>
        <begin position="114"/>
        <end position="132"/>
    </location>
</feature>
<evidence type="ECO:0000313" key="3">
    <source>
        <dbReference type="Proteomes" id="UP000316609"/>
    </source>
</evidence>
<evidence type="ECO:0000256" key="1">
    <source>
        <dbReference type="SAM" id="Phobius"/>
    </source>
</evidence>
<feature type="transmembrane region" description="Helical" evidence="1">
    <location>
        <begin position="761"/>
        <end position="782"/>
    </location>
</feature>
<feature type="transmembrane region" description="Helical" evidence="1">
    <location>
        <begin position="421"/>
        <end position="442"/>
    </location>
</feature>
<feature type="transmembrane region" description="Helical" evidence="1">
    <location>
        <begin position="387"/>
        <end position="409"/>
    </location>
</feature>
<protein>
    <submittedName>
        <fullName evidence="2">YfhO family protein</fullName>
    </submittedName>
</protein>
<feature type="transmembrane region" description="Helical" evidence="1">
    <location>
        <begin position="21"/>
        <end position="41"/>
    </location>
</feature>
<feature type="transmembrane region" description="Helical" evidence="1">
    <location>
        <begin position="210"/>
        <end position="230"/>
    </location>
</feature>
<name>A0A538TV49_UNCEI</name>
<comment type="caution">
    <text evidence="2">The sequence shown here is derived from an EMBL/GenBank/DDBJ whole genome shotgun (WGS) entry which is preliminary data.</text>
</comment>
<organism evidence="2 3">
    <name type="scientific">Eiseniibacteriota bacterium</name>
    <dbReference type="NCBI Taxonomy" id="2212470"/>
    <lineage>
        <taxon>Bacteria</taxon>
        <taxon>Candidatus Eiseniibacteriota</taxon>
    </lineage>
</organism>
<evidence type="ECO:0000313" key="2">
    <source>
        <dbReference type="EMBL" id="TMQ67502.1"/>
    </source>
</evidence>
<keyword evidence="1" id="KW-0472">Membrane</keyword>
<dbReference type="PANTHER" id="PTHR38454:SF1">
    <property type="entry name" value="INTEGRAL MEMBRANE PROTEIN"/>
    <property type="match status" value="1"/>
</dbReference>